<dbReference type="AlphaFoldDB" id="A0A4Y8PTJ2"/>
<gene>
    <name evidence="1" type="ORF">B5M42_20920</name>
</gene>
<organism evidence="1 2">
    <name type="scientific">Paenibacillus athensensis</name>
    <dbReference type="NCBI Taxonomy" id="1967502"/>
    <lineage>
        <taxon>Bacteria</taxon>
        <taxon>Bacillati</taxon>
        <taxon>Bacillota</taxon>
        <taxon>Bacilli</taxon>
        <taxon>Bacillales</taxon>
        <taxon>Paenibacillaceae</taxon>
        <taxon>Paenibacillus</taxon>
    </lineage>
</organism>
<comment type="caution">
    <text evidence="1">The sequence shown here is derived from an EMBL/GenBank/DDBJ whole genome shotgun (WGS) entry which is preliminary data.</text>
</comment>
<dbReference type="OrthoDB" id="2909105at2"/>
<evidence type="ECO:0000313" key="1">
    <source>
        <dbReference type="EMBL" id="TFE84237.1"/>
    </source>
</evidence>
<reference evidence="1 2" key="1">
    <citation type="submission" date="2017-03" db="EMBL/GenBank/DDBJ databases">
        <title>Isolation of Levoglucosan Utilizing Bacteria.</title>
        <authorList>
            <person name="Arya A.S."/>
        </authorList>
    </citation>
    <scope>NUCLEOTIDE SEQUENCE [LARGE SCALE GENOMIC DNA]</scope>
    <source>
        <strain evidence="1 2">MEC069</strain>
    </source>
</reference>
<evidence type="ECO:0008006" key="3">
    <source>
        <dbReference type="Google" id="ProtNLM"/>
    </source>
</evidence>
<dbReference type="EMBL" id="MYFO01000037">
    <property type="protein sequence ID" value="TFE84237.1"/>
    <property type="molecule type" value="Genomic_DNA"/>
</dbReference>
<protein>
    <recommendedName>
        <fullName evidence="3">DNA mismatch repair protein</fullName>
    </recommendedName>
</protein>
<dbReference type="RefSeq" id="WP_134756393.1">
    <property type="nucleotide sequence ID" value="NZ_MYFO02000019.1"/>
</dbReference>
<accession>A0A4Y8PTJ2</accession>
<dbReference type="Proteomes" id="UP000298246">
    <property type="component" value="Unassembled WGS sequence"/>
</dbReference>
<keyword evidence="2" id="KW-1185">Reference proteome</keyword>
<evidence type="ECO:0000313" key="2">
    <source>
        <dbReference type="Proteomes" id="UP000298246"/>
    </source>
</evidence>
<proteinExistence type="predicted"/>
<name>A0A4Y8PTJ2_9BACL</name>
<sequence>MSINDEDIYVVSRSYMIDLGLRALAGLGAESVCRVCIGCGGSCCQNCGHLRPGVGCQSRNTSCTAWLCGYLKLLFFKSGVLTAWDAFWEQVPGLAFRHDTTPSWVTMSVSLEPLSLPHLGEALARDLSRMLGSGRSNVDFVVLAGELDELIDEICFAGSSEIADHYVRKLDLAIEGLTEFRQALSQLDARQHLPE</sequence>